<feature type="region of interest" description="Disordered" evidence="1">
    <location>
        <begin position="1"/>
        <end position="41"/>
    </location>
</feature>
<reference evidence="2 3" key="1">
    <citation type="journal article" date="2016" name="Gut Pathog.">
        <title>Whole genome sequencing of "Faecalibaculum rodentium" ALO17, isolated from C57BL/6J laboratory mouse feces.</title>
        <authorList>
            <person name="Lim S."/>
            <person name="Chang D.H."/>
            <person name="Ahn S."/>
            <person name="Kim B.C."/>
        </authorList>
    </citation>
    <scope>NUCLEOTIDE SEQUENCE [LARGE SCALE GENOMIC DNA]</scope>
    <source>
        <strain evidence="2 3">Alo17</strain>
    </source>
</reference>
<organism evidence="2 3">
    <name type="scientific">Faecalibaculum rodentium</name>
    <dbReference type="NCBI Taxonomy" id="1702221"/>
    <lineage>
        <taxon>Bacteria</taxon>
        <taxon>Bacillati</taxon>
        <taxon>Bacillota</taxon>
        <taxon>Erysipelotrichia</taxon>
        <taxon>Erysipelotrichales</taxon>
        <taxon>Erysipelotrichaceae</taxon>
        <taxon>Faecalibaculum</taxon>
    </lineage>
</organism>
<evidence type="ECO:0000256" key="1">
    <source>
        <dbReference type="SAM" id="MobiDB-lite"/>
    </source>
</evidence>
<keyword evidence="3" id="KW-1185">Reference proteome</keyword>
<dbReference type="KEGG" id="fro:AALO17_19280"/>
<evidence type="ECO:0000313" key="3">
    <source>
        <dbReference type="Proteomes" id="UP000069771"/>
    </source>
</evidence>
<protein>
    <submittedName>
        <fullName evidence="2">Uncharacterized protein</fullName>
    </submittedName>
</protein>
<name>A0A140DWN5_9FIRM</name>
<proteinExistence type="predicted"/>
<sequence length="41" mass="4246">MAGFFSGSGRKRTEGYPETVRQADGGGMISSHAGWGASPDE</sequence>
<dbReference type="EMBL" id="CP011391">
    <property type="protein sequence ID" value="AMK55062.1"/>
    <property type="molecule type" value="Genomic_DNA"/>
</dbReference>
<evidence type="ECO:0000313" key="2">
    <source>
        <dbReference type="EMBL" id="AMK55062.1"/>
    </source>
</evidence>
<dbReference type="Proteomes" id="UP000069771">
    <property type="component" value="Chromosome"/>
</dbReference>
<gene>
    <name evidence="2" type="ORF">AALO17_19280</name>
</gene>
<dbReference type="AlphaFoldDB" id="A0A140DWN5"/>
<dbReference type="STRING" id="1702221.AALO17_19280"/>
<accession>A0A140DWN5</accession>